<accession>A0A285B217</accession>
<sequence>MMHFAISPRRRGQGRGIFAAPAGRERKLIAALLRWRAEKTERPHSTTPASTSHGVFFL</sequence>
<organism evidence="2 3">
    <name type="scientific">Klebsiella grimontii</name>
    <dbReference type="NCBI Taxonomy" id="2058152"/>
    <lineage>
        <taxon>Bacteria</taxon>
        <taxon>Pseudomonadati</taxon>
        <taxon>Pseudomonadota</taxon>
        <taxon>Gammaproteobacteria</taxon>
        <taxon>Enterobacterales</taxon>
        <taxon>Enterobacteriaceae</taxon>
        <taxon>Klebsiella/Raoultella group</taxon>
        <taxon>Klebsiella</taxon>
    </lineage>
</organism>
<evidence type="ECO:0000256" key="1">
    <source>
        <dbReference type="SAM" id="MobiDB-lite"/>
    </source>
</evidence>
<protein>
    <submittedName>
        <fullName evidence="2">Uncharacterized protein</fullName>
    </submittedName>
</protein>
<reference evidence="3" key="1">
    <citation type="submission" date="2017-08" db="EMBL/GenBank/DDBJ databases">
        <authorList>
            <person name="Brisse S."/>
        </authorList>
    </citation>
    <scope>NUCLEOTIDE SEQUENCE [LARGE SCALE GENOMIC DNA]</scope>
    <source>
        <strain evidence="3">06D021</strain>
    </source>
</reference>
<name>A0A285B217_9ENTR</name>
<evidence type="ECO:0000313" key="2">
    <source>
        <dbReference type="EMBL" id="SNU34863.1"/>
    </source>
</evidence>
<dbReference type="Proteomes" id="UP000220639">
    <property type="component" value="Unassembled WGS sequence"/>
</dbReference>
<dbReference type="AlphaFoldDB" id="A0A285B217"/>
<feature type="compositionally biased region" description="Polar residues" evidence="1">
    <location>
        <begin position="45"/>
        <end position="58"/>
    </location>
</feature>
<gene>
    <name evidence="2" type="ORF">KOSB73_240030</name>
</gene>
<evidence type="ECO:0000313" key="3">
    <source>
        <dbReference type="Proteomes" id="UP000220639"/>
    </source>
</evidence>
<proteinExistence type="predicted"/>
<feature type="region of interest" description="Disordered" evidence="1">
    <location>
        <begin position="39"/>
        <end position="58"/>
    </location>
</feature>
<dbReference type="EMBL" id="FZTC01000017">
    <property type="protein sequence ID" value="SNU34863.1"/>
    <property type="molecule type" value="Genomic_DNA"/>
</dbReference>